<comment type="similarity">
    <text evidence="1">Belongs to the universal ribosomal protein uL29 family.</text>
</comment>
<dbReference type="InterPro" id="IPR001854">
    <property type="entry name" value="Ribosomal_uL29"/>
</dbReference>
<dbReference type="AlphaFoldDB" id="A0A1F4UJR9"/>
<evidence type="ECO:0000313" key="7">
    <source>
        <dbReference type="Proteomes" id="UP000178615"/>
    </source>
</evidence>
<gene>
    <name evidence="6" type="ORF">A2V49_00040</name>
</gene>
<protein>
    <recommendedName>
        <fullName evidence="4">Large ribosomal subunit protein uL29</fullName>
    </recommendedName>
    <alternativeName>
        <fullName evidence="5">50S ribosomal protein L29</fullName>
    </alternativeName>
</protein>
<name>A0A1F4UJR9_UNCKA</name>
<dbReference type="Gene3D" id="1.10.287.310">
    <property type="match status" value="1"/>
</dbReference>
<evidence type="ECO:0000256" key="5">
    <source>
        <dbReference type="ARBA" id="ARBA00035476"/>
    </source>
</evidence>
<dbReference type="GO" id="GO:0006412">
    <property type="term" value="P:translation"/>
    <property type="evidence" value="ECO:0007669"/>
    <property type="project" value="InterPro"/>
</dbReference>
<dbReference type="NCBIfam" id="TIGR00012">
    <property type="entry name" value="L29"/>
    <property type="match status" value="1"/>
</dbReference>
<keyword evidence="3" id="KW-0687">Ribonucleoprotein</keyword>
<organism evidence="6 7">
    <name type="scientific">candidate division WWE3 bacterium RBG_19FT_COMBO_34_6</name>
    <dbReference type="NCBI Taxonomy" id="1802612"/>
    <lineage>
        <taxon>Bacteria</taxon>
        <taxon>Katanobacteria</taxon>
    </lineage>
</organism>
<keyword evidence="2 6" id="KW-0689">Ribosomal protein</keyword>
<dbReference type="InterPro" id="IPR036049">
    <property type="entry name" value="Ribosomal_uL29_sf"/>
</dbReference>
<dbReference type="EMBL" id="MEUV01000046">
    <property type="protein sequence ID" value="OGC45166.1"/>
    <property type="molecule type" value="Genomic_DNA"/>
</dbReference>
<evidence type="ECO:0000256" key="2">
    <source>
        <dbReference type="ARBA" id="ARBA00022980"/>
    </source>
</evidence>
<dbReference type="GO" id="GO:0005840">
    <property type="term" value="C:ribosome"/>
    <property type="evidence" value="ECO:0007669"/>
    <property type="project" value="UniProtKB-KW"/>
</dbReference>
<evidence type="ECO:0000256" key="1">
    <source>
        <dbReference type="ARBA" id="ARBA00009254"/>
    </source>
</evidence>
<reference evidence="6 7" key="1">
    <citation type="journal article" date="2016" name="Nat. Commun.">
        <title>Thousands of microbial genomes shed light on interconnected biogeochemical processes in an aquifer system.</title>
        <authorList>
            <person name="Anantharaman K."/>
            <person name="Brown C.T."/>
            <person name="Hug L.A."/>
            <person name="Sharon I."/>
            <person name="Castelle C.J."/>
            <person name="Probst A.J."/>
            <person name="Thomas B.C."/>
            <person name="Singh A."/>
            <person name="Wilkins M.J."/>
            <person name="Karaoz U."/>
            <person name="Brodie E.L."/>
            <person name="Williams K.H."/>
            <person name="Hubbard S.S."/>
            <person name="Banfield J.F."/>
        </authorList>
    </citation>
    <scope>NUCLEOTIDE SEQUENCE [LARGE SCALE GENOMIC DNA]</scope>
</reference>
<sequence>MSQAKDLRVKDVKELTKMLMDEQKSLEKYMNDVYKGKDKNLVRSSSFRKNIARIKTVINEKKFLEEK</sequence>
<dbReference type="GO" id="GO:0003735">
    <property type="term" value="F:structural constituent of ribosome"/>
    <property type="evidence" value="ECO:0007669"/>
    <property type="project" value="InterPro"/>
</dbReference>
<accession>A0A1F4UJR9</accession>
<dbReference type="SUPFAM" id="SSF46561">
    <property type="entry name" value="Ribosomal protein L29 (L29p)"/>
    <property type="match status" value="1"/>
</dbReference>
<evidence type="ECO:0000313" key="6">
    <source>
        <dbReference type="EMBL" id="OGC45166.1"/>
    </source>
</evidence>
<dbReference type="GO" id="GO:1990904">
    <property type="term" value="C:ribonucleoprotein complex"/>
    <property type="evidence" value="ECO:0007669"/>
    <property type="project" value="UniProtKB-KW"/>
</dbReference>
<evidence type="ECO:0000256" key="3">
    <source>
        <dbReference type="ARBA" id="ARBA00023274"/>
    </source>
</evidence>
<dbReference type="Proteomes" id="UP000178615">
    <property type="component" value="Unassembled WGS sequence"/>
</dbReference>
<dbReference type="Pfam" id="PF00831">
    <property type="entry name" value="Ribosomal_L29"/>
    <property type="match status" value="1"/>
</dbReference>
<proteinExistence type="inferred from homology"/>
<evidence type="ECO:0000256" key="4">
    <source>
        <dbReference type="ARBA" id="ARBA00035204"/>
    </source>
</evidence>
<comment type="caution">
    <text evidence="6">The sequence shown here is derived from an EMBL/GenBank/DDBJ whole genome shotgun (WGS) entry which is preliminary data.</text>
</comment>